<evidence type="ECO:0000256" key="7">
    <source>
        <dbReference type="ARBA" id="ARBA00023160"/>
    </source>
</evidence>
<name>A0ABV8HI85_9ACTN</name>
<dbReference type="CDD" id="cd00830">
    <property type="entry name" value="KAS_III"/>
    <property type="match status" value="1"/>
</dbReference>
<keyword evidence="9" id="KW-0511">Multifunctional enzyme</keyword>
<evidence type="ECO:0000256" key="6">
    <source>
        <dbReference type="ARBA" id="ARBA00023098"/>
    </source>
</evidence>
<evidence type="ECO:0000259" key="10">
    <source>
        <dbReference type="Pfam" id="PF08541"/>
    </source>
</evidence>
<dbReference type="EMBL" id="JBHSBB010000008">
    <property type="protein sequence ID" value="MFC4031595.1"/>
    <property type="molecule type" value="Genomic_DNA"/>
</dbReference>
<comment type="similarity">
    <text evidence="1 9">Belongs to the thiolase-like superfamily. FabH family.</text>
</comment>
<dbReference type="Pfam" id="PF08541">
    <property type="entry name" value="ACP_syn_III_C"/>
    <property type="match status" value="1"/>
</dbReference>
<evidence type="ECO:0000256" key="3">
    <source>
        <dbReference type="ARBA" id="ARBA00022516"/>
    </source>
</evidence>
<dbReference type="HAMAP" id="MF_01815">
    <property type="entry name" value="FabH"/>
    <property type="match status" value="1"/>
</dbReference>
<dbReference type="InterPro" id="IPR004655">
    <property type="entry name" value="FabH"/>
</dbReference>
<keyword evidence="4 9" id="KW-0808">Transferase</keyword>
<proteinExistence type="inferred from homology"/>
<dbReference type="Pfam" id="PF08545">
    <property type="entry name" value="ACP_syn_III"/>
    <property type="match status" value="1"/>
</dbReference>
<evidence type="ECO:0000313" key="13">
    <source>
        <dbReference type="Proteomes" id="UP001595765"/>
    </source>
</evidence>
<comment type="pathway">
    <text evidence="9">Lipid metabolism; fatty acid biosynthesis.</text>
</comment>
<dbReference type="RefSeq" id="WP_386427873.1">
    <property type="nucleotide sequence ID" value="NZ_JBHSBB010000008.1"/>
</dbReference>
<dbReference type="NCBIfam" id="NF006829">
    <property type="entry name" value="PRK09352.1"/>
    <property type="match status" value="1"/>
</dbReference>
<feature type="active site" evidence="9">
    <location>
        <position position="118"/>
    </location>
</feature>
<comment type="subcellular location">
    <subcellularLocation>
        <location evidence="9">Cytoplasm</location>
    </subcellularLocation>
</comment>
<feature type="domain" description="Beta-ketoacyl-[acyl-carrier-protein] synthase III N-terminal" evidence="11">
    <location>
        <begin position="112"/>
        <end position="192"/>
    </location>
</feature>
<dbReference type="SUPFAM" id="SSF53901">
    <property type="entry name" value="Thiolase-like"/>
    <property type="match status" value="1"/>
</dbReference>
<sequence>MPGESRPGRAAVIAGLGAWLPPTIVTNDDLAKHLDTSDAWIRERTGIHARRRVSPGMSTGDMATEAGRLALKASGSADADAVVLATTTPDRRCPGTAPEVASRLGLTGTAAFDVSAVCTGFVYGLGVGAGLIAAGIAERVLLIGAEAFSTILDPADRVTAAIFGDGAGAVVLRAGDPEEPGAIGPVTLGSDGGQSDLIMIPGGGARQRSAGTEAGPKDHYFTMNGPDTYRHAVERTTATARLALDKAGWLPDDVDRFAAHQANARIVGSVADRLGIPAGERRLSNIDQVGNTAAASVPILLAQSAAAGTLRAGHRTLLAAFGGGLTWGAGTVVWPETTSLVATGADSDSAAQTADAS</sequence>
<accession>A0ABV8HI85</accession>
<feature type="domain" description="Beta-ketoacyl-[acyl-carrier-protein] synthase III C-terminal" evidence="10">
    <location>
        <begin position="244"/>
        <end position="334"/>
    </location>
</feature>
<evidence type="ECO:0000256" key="5">
    <source>
        <dbReference type="ARBA" id="ARBA00022832"/>
    </source>
</evidence>
<gene>
    <name evidence="9" type="primary">fabH</name>
    <name evidence="12" type="ORF">ACFO3J_08905</name>
</gene>
<dbReference type="Proteomes" id="UP001595765">
    <property type="component" value="Unassembled WGS sequence"/>
</dbReference>
<protein>
    <recommendedName>
        <fullName evidence="9">Beta-ketoacyl-[acyl-carrier-protein] synthase III</fullName>
        <shortName evidence="9">Beta-ketoacyl-ACP synthase III</shortName>
        <shortName evidence="9">KAS III</shortName>
        <ecNumber evidence="9">2.3.1.180</ecNumber>
    </recommendedName>
    <alternativeName>
        <fullName evidence="9">3-oxoacyl-[acyl-carrier-protein] synthase 3</fullName>
    </alternativeName>
    <alternativeName>
        <fullName evidence="9">3-oxoacyl-[acyl-carrier-protein] synthase III</fullName>
    </alternativeName>
</protein>
<comment type="function">
    <text evidence="9">Catalyzes the condensation reaction of fatty acid synthesis by the addition to an acyl acceptor of two carbons from malonyl-ACP. Catalyzes the first condensation reaction which initiates fatty acid synthesis and may therefore play a role in governing the total rate of fatty acid production. Possesses both acetoacetyl-ACP synthase and acetyl transacylase activities. Its substrate specificity determines the biosynthesis of branched-chain and/or straight-chain of fatty acids.</text>
</comment>
<feature type="region of interest" description="ACP-binding" evidence="9">
    <location>
        <begin position="261"/>
        <end position="265"/>
    </location>
</feature>
<organism evidence="12 13">
    <name type="scientific">Streptomyces polygonati</name>
    <dbReference type="NCBI Taxonomy" id="1617087"/>
    <lineage>
        <taxon>Bacteria</taxon>
        <taxon>Bacillati</taxon>
        <taxon>Actinomycetota</taxon>
        <taxon>Actinomycetes</taxon>
        <taxon>Kitasatosporales</taxon>
        <taxon>Streptomycetaceae</taxon>
        <taxon>Streptomyces</taxon>
    </lineage>
</organism>
<feature type="active site" evidence="9">
    <location>
        <position position="291"/>
    </location>
</feature>
<dbReference type="PANTHER" id="PTHR34069">
    <property type="entry name" value="3-OXOACYL-[ACYL-CARRIER-PROTEIN] SYNTHASE 3"/>
    <property type="match status" value="1"/>
</dbReference>
<dbReference type="InterPro" id="IPR013747">
    <property type="entry name" value="ACP_syn_III_C"/>
</dbReference>
<evidence type="ECO:0000256" key="1">
    <source>
        <dbReference type="ARBA" id="ARBA00008642"/>
    </source>
</evidence>
<keyword evidence="2 9" id="KW-0963">Cytoplasm</keyword>
<dbReference type="GO" id="GO:0033818">
    <property type="term" value="F:beta-ketoacyl-acyl-carrier-protein synthase III activity"/>
    <property type="evidence" value="ECO:0007669"/>
    <property type="project" value="UniProtKB-EC"/>
</dbReference>
<feature type="active site" evidence="9">
    <location>
        <position position="260"/>
    </location>
</feature>
<dbReference type="Gene3D" id="3.40.47.10">
    <property type="match status" value="1"/>
</dbReference>
<dbReference type="InterPro" id="IPR013751">
    <property type="entry name" value="ACP_syn_III_N"/>
</dbReference>
<dbReference type="PANTHER" id="PTHR34069:SF2">
    <property type="entry name" value="BETA-KETOACYL-[ACYL-CARRIER-PROTEIN] SYNTHASE III"/>
    <property type="match status" value="1"/>
</dbReference>
<dbReference type="InterPro" id="IPR016039">
    <property type="entry name" value="Thiolase-like"/>
</dbReference>
<keyword evidence="6 9" id="KW-0443">Lipid metabolism</keyword>
<evidence type="ECO:0000256" key="8">
    <source>
        <dbReference type="ARBA" id="ARBA00023315"/>
    </source>
</evidence>
<evidence type="ECO:0000256" key="9">
    <source>
        <dbReference type="HAMAP-Rule" id="MF_01815"/>
    </source>
</evidence>
<evidence type="ECO:0000313" key="12">
    <source>
        <dbReference type="EMBL" id="MFC4031595.1"/>
    </source>
</evidence>
<keyword evidence="13" id="KW-1185">Reference proteome</keyword>
<keyword evidence="7 9" id="KW-0275">Fatty acid biosynthesis</keyword>
<comment type="subunit">
    <text evidence="9">Homodimer.</text>
</comment>
<comment type="domain">
    <text evidence="9">The last Arg residue of the ACP-binding site is essential for the weak association between ACP/AcpP and FabH.</text>
</comment>
<keyword evidence="5 9" id="KW-0276">Fatty acid metabolism</keyword>
<evidence type="ECO:0000259" key="11">
    <source>
        <dbReference type="Pfam" id="PF08545"/>
    </source>
</evidence>
<evidence type="ECO:0000256" key="4">
    <source>
        <dbReference type="ARBA" id="ARBA00022679"/>
    </source>
</evidence>
<keyword evidence="8 9" id="KW-0012">Acyltransferase</keyword>
<comment type="catalytic activity">
    <reaction evidence="9">
        <text>malonyl-[ACP] + acetyl-CoA + H(+) = 3-oxobutanoyl-[ACP] + CO2 + CoA</text>
        <dbReference type="Rhea" id="RHEA:12080"/>
        <dbReference type="Rhea" id="RHEA-COMP:9623"/>
        <dbReference type="Rhea" id="RHEA-COMP:9625"/>
        <dbReference type="ChEBI" id="CHEBI:15378"/>
        <dbReference type="ChEBI" id="CHEBI:16526"/>
        <dbReference type="ChEBI" id="CHEBI:57287"/>
        <dbReference type="ChEBI" id="CHEBI:57288"/>
        <dbReference type="ChEBI" id="CHEBI:78449"/>
        <dbReference type="ChEBI" id="CHEBI:78450"/>
        <dbReference type="EC" id="2.3.1.180"/>
    </reaction>
</comment>
<keyword evidence="3 9" id="KW-0444">Lipid biosynthesis</keyword>
<dbReference type="EC" id="2.3.1.180" evidence="9"/>
<evidence type="ECO:0000256" key="2">
    <source>
        <dbReference type="ARBA" id="ARBA00022490"/>
    </source>
</evidence>
<dbReference type="NCBIfam" id="TIGR00747">
    <property type="entry name" value="fabH"/>
    <property type="match status" value="1"/>
</dbReference>
<comment type="caution">
    <text evidence="12">The sequence shown here is derived from an EMBL/GenBank/DDBJ whole genome shotgun (WGS) entry which is preliminary data.</text>
</comment>
<reference evidence="13" key="1">
    <citation type="journal article" date="2019" name="Int. J. Syst. Evol. Microbiol.">
        <title>The Global Catalogue of Microorganisms (GCM) 10K type strain sequencing project: providing services to taxonomists for standard genome sequencing and annotation.</title>
        <authorList>
            <consortium name="The Broad Institute Genomics Platform"/>
            <consortium name="The Broad Institute Genome Sequencing Center for Infectious Disease"/>
            <person name="Wu L."/>
            <person name="Ma J."/>
        </authorList>
    </citation>
    <scope>NUCLEOTIDE SEQUENCE [LARGE SCALE GENOMIC DNA]</scope>
    <source>
        <strain evidence="13">CGMCC 4.7237</strain>
    </source>
</reference>